<reference evidence="2" key="1">
    <citation type="submission" date="2023-03" db="EMBL/GenBank/DDBJ databases">
        <title>Massive genome expansion in bonnet fungi (Mycena s.s.) driven by repeated elements and novel gene families across ecological guilds.</title>
        <authorList>
            <consortium name="Lawrence Berkeley National Laboratory"/>
            <person name="Harder C.B."/>
            <person name="Miyauchi S."/>
            <person name="Viragh M."/>
            <person name="Kuo A."/>
            <person name="Thoen E."/>
            <person name="Andreopoulos B."/>
            <person name="Lu D."/>
            <person name="Skrede I."/>
            <person name="Drula E."/>
            <person name="Henrissat B."/>
            <person name="Morin E."/>
            <person name="Kohler A."/>
            <person name="Barry K."/>
            <person name="LaButti K."/>
            <person name="Morin E."/>
            <person name="Salamov A."/>
            <person name="Lipzen A."/>
            <person name="Mereny Z."/>
            <person name="Hegedus B."/>
            <person name="Baldrian P."/>
            <person name="Stursova M."/>
            <person name="Weitz H."/>
            <person name="Taylor A."/>
            <person name="Grigoriev I.V."/>
            <person name="Nagy L.G."/>
            <person name="Martin F."/>
            <person name="Kauserud H."/>
        </authorList>
    </citation>
    <scope>NUCLEOTIDE SEQUENCE</scope>
    <source>
        <strain evidence="2">CBHHK182m</strain>
    </source>
</reference>
<dbReference type="EMBL" id="JARKIB010000003">
    <property type="protein sequence ID" value="KAJ7782789.1"/>
    <property type="molecule type" value="Genomic_DNA"/>
</dbReference>
<dbReference type="PANTHER" id="PTHR33129:SF1">
    <property type="entry name" value="ATP-BINDING PROTEIN"/>
    <property type="match status" value="1"/>
</dbReference>
<feature type="region of interest" description="Disordered" evidence="1">
    <location>
        <begin position="442"/>
        <end position="474"/>
    </location>
</feature>
<evidence type="ECO:0000313" key="3">
    <source>
        <dbReference type="Proteomes" id="UP001215598"/>
    </source>
</evidence>
<evidence type="ECO:0000256" key="1">
    <source>
        <dbReference type="SAM" id="MobiDB-lite"/>
    </source>
</evidence>
<dbReference type="PANTHER" id="PTHR33129">
    <property type="entry name" value="PROTEIN KINASE DOMAIN-CONTAINING PROTEIN-RELATED"/>
    <property type="match status" value="1"/>
</dbReference>
<accession>A0AAD7KDY1</accession>
<dbReference type="AlphaFoldDB" id="A0AAD7KDY1"/>
<feature type="region of interest" description="Disordered" evidence="1">
    <location>
        <begin position="1"/>
        <end position="29"/>
    </location>
</feature>
<proteinExistence type="predicted"/>
<name>A0AAD7KDY1_9AGAR</name>
<gene>
    <name evidence="2" type="ORF">B0H16DRAFT_1709626</name>
</gene>
<organism evidence="2 3">
    <name type="scientific">Mycena metata</name>
    <dbReference type="NCBI Taxonomy" id="1033252"/>
    <lineage>
        <taxon>Eukaryota</taxon>
        <taxon>Fungi</taxon>
        <taxon>Dikarya</taxon>
        <taxon>Basidiomycota</taxon>
        <taxon>Agaricomycotina</taxon>
        <taxon>Agaricomycetes</taxon>
        <taxon>Agaricomycetidae</taxon>
        <taxon>Agaricales</taxon>
        <taxon>Marasmiineae</taxon>
        <taxon>Mycenaceae</taxon>
        <taxon>Mycena</taxon>
    </lineage>
</organism>
<comment type="caution">
    <text evidence="2">The sequence shown here is derived from an EMBL/GenBank/DDBJ whole genome shotgun (WGS) entry which is preliminary data.</text>
</comment>
<sequence length="474" mass="52462">MSHLDAPPAKRQRRANSTTSSDIMPKPPTGAELISSFTVSYPENKNGVWVLPRSLWASPQPIMVRHEYHALLKGILRSLQIQYERGPPVLGDINDPEPEPGHTGFELQALDPSLELAVKHYPNPFVGALNFFQRRGLLVITGLPGIGKTMFLSLVFHLRTVAKLPTLYFTSNTDPAILTIDGVAWMVPMSSLLSGFGTTWIPKETWCLIDSSPTSCSIPNSVVRSGRYVILAASPAQTLEGTKDFSTQYCVMRPWSLKELIDGFPFQHFFAASFAATPQKVKLFEGKINTVAKTLSKINKDALRAAFTATAIDSSYLAIPYTLSHMLLSIFPENDEDRSNFVVTSPSLASRDKALAILANDLPTARQEFFELCVGAPNAAARGWASSLFNRFFHDFLCEGGQWDLHCMSKGRQESKNAYYETTDQNSIKIFRADKEIYIQGQRSVRSPASPPASLSSFRIPKDGEKGPTLRRGI</sequence>
<evidence type="ECO:0000313" key="2">
    <source>
        <dbReference type="EMBL" id="KAJ7782789.1"/>
    </source>
</evidence>
<dbReference type="Proteomes" id="UP001215598">
    <property type="component" value="Unassembled WGS sequence"/>
</dbReference>
<keyword evidence="3" id="KW-1185">Reference proteome</keyword>
<dbReference type="InterPro" id="IPR052980">
    <property type="entry name" value="Crinkler_effector"/>
</dbReference>
<protein>
    <submittedName>
        <fullName evidence="2">Uncharacterized protein</fullName>
    </submittedName>
</protein>